<evidence type="ECO:0000256" key="2">
    <source>
        <dbReference type="ARBA" id="ARBA00022614"/>
    </source>
</evidence>
<dbReference type="EMBL" id="JAWXYG010000004">
    <property type="protein sequence ID" value="KAK4275509.1"/>
    <property type="molecule type" value="Genomic_DNA"/>
</dbReference>
<evidence type="ECO:0000256" key="6">
    <source>
        <dbReference type="ARBA" id="ARBA00022840"/>
    </source>
</evidence>
<dbReference type="InterPro" id="IPR032675">
    <property type="entry name" value="LRR_dom_sf"/>
</dbReference>
<feature type="domain" description="Disease resistance protein At4g27190-like leucine-rich repeats" evidence="9">
    <location>
        <begin position="724"/>
        <end position="858"/>
    </location>
</feature>
<evidence type="ECO:0000259" key="8">
    <source>
        <dbReference type="Pfam" id="PF00931"/>
    </source>
</evidence>
<accession>A0AAE1KHV0</accession>
<dbReference type="AlphaFoldDB" id="A0AAE1KHV0"/>
<dbReference type="PRINTS" id="PR00364">
    <property type="entry name" value="DISEASERSIST"/>
</dbReference>
<dbReference type="SUPFAM" id="SSF52540">
    <property type="entry name" value="P-loop containing nucleoside triphosphate hydrolases"/>
    <property type="match status" value="1"/>
</dbReference>
<dbReference type="InterPro" id="IPR042197">
    <property type="entry name" value="Apaf_helical"/>
</dbReference>
<dbReference type="GO" id="GO:0043531">
    <property type="term" value="F:ADP binding"/>
    <property type="evidence" value="ECO:0007669"/>
    <property type="project" value="InterPro"/>
</dbReference>
<comment type="similarity">
    <text evidence="1">Belongs to the disease resistance NB-LRR family.</text>
</comment>
<dbReference type="Gene3D" id="3.80.10.10">
    <property type="entry name" value="Ribonuclease Inhibitor"/>
    <property type="match status" value="1"/>
</dbReference>
<evidence type="ECO:0000256" key="7">
    <source>
        <dbReference type="SAM" id="Coils"/>
    </source>
</evidence>
<keyword evidence="6" id="KW-0067">ATP-binding</keyword>
<proteinExistence type="inferred from homology"/>
<protein>
    <recommendedName>
        <fullName evidence="12">Disease resistance protein</fullName>
    </recommendedName>
</protein>
<dbReference type="InterPro" id="IPR057135">
    <property type="entry name" value="At4g27190-like_LRR"/>
</dbReference>
<dbReference type="InterPro" id="IPR050905">
    <property type="entry name" value="Plant_NBS-LRR"/>
</dbReference>
<feature type="coiled-coil region" evidence="7">
    <location>
        <begin position="41"/>
        <end position="93"/>
    </location>
</feature>
<evidence type="ECO:0000313" key="10">
    <source>
        <dbReference type="EMBL" id="KAK4275509.1"/>
    </source>
</evidence>
<evidence type="ECO:0000256" key="4">
    <source>
        <dbReference type="ARBA" id="ARBA00022741"/>
    </source>
</evidence>
<evidence type="ECO:0000259" key="9">
    <source>
        <dbReference type="Pfam" id="PF23247"/>
    </source>
</evidence>
<organism evidence="10 11">
    <name type="scientific">Acacia crassicarpa</name>
    <name type="common">northern wattle</name>
    <dbReference type="NCBI Taxonomy" id="499986"/>
    <lineage>
        <taxon>Eukaryota</taxon>
        <taxon>Viridiplantae</taxon>
        <taxon>Streptophyta</taxon>
        <taxon>Embryophyta</taxon>
        <taxon>Tracheophyta</taxon>
        <taxon>Spermatophyta</taxon>
        <taxon>Magnoliopsida</taxon>
        <taxon>eudicotyledons</taxon>
        <taxon>Gunneridae</taxon>
        <taxon>Pentapetalae</taxon>
        <taxon>rosids</taxon>
        <taxon>fabids</taxon>
        <taxon>Fabales</taxon>
        <taxon>Fabaceae</taxon>
        <taxon>Caesalpinioideae</taxon>
        <taxon>mimosoid clade</taxon>
        <taxon>Acacieae</taxon>
        <taxon>Acacia</taxon>
    </lineage>
</organism>
<dbReference type="Proteomes" id="UP001293593">
    <property type="component" value="Unassembled WGS sequence"/>
</dbReference>
<sequence>MEEIGTCIATKLAECLWDPVSRHARYLFCFNKFIGDVEKAKGELEVQLADVNKRKKDADKKFEELMPSVKKWLEEVKAILEEVQKQQRELEGGGNKCFNVSLRYSLAKQMDDKANKMKELKRNTSFDPFSLPTQLPGINTQFSSEGVMYFKSRDSTYHSLLKAMKDGKNKMVGLYGMGGSGKTTLAIEVGKKVEELKLFDKVFKVVVSRPLNVRNIQKQIKENTGLKFEEETESAIAQRLLIGLRSMKVLIILDDLWSNLNLQEIGIPPNCCILLTTRLRGVCDSMHCQSTFELSLLTREEAWALFMMHANLTNDSFNEFDDVGRKIVDECKGLPIAVVTMGSALSGKGIVDWKSALWRLQHSLPLDIDESLKSPFACLELSYEYLSNLAKKLFLLCSMFPEDHEIHMEDLIRFAKGNLESEEIAYTMENARNEILVSINRLLDSCLLMHTDKKAHVKMHDLVRDVALWITKKQHEAILVDRQVVSRMLDENETLKETKAISLWNLEKKFMLSNQWHCPTLEILLLHSTDGFIEDLGGIESLKVLALVTFSFKWEYYFGEQIQWSMPQSIVSSLMNLHTLCFRGILFGNISFLCHLKRLEILDLRGSKFDELPGGIVDMKKLKLLDVFKCEIEKSPLEVIQKCEELEELYIWDRVSGITKDFFLSRLKRYVIYDSTFGSTIHAPFIEYYDDCIEVLRALCIQGLEVSTLNSSMKDLILRANCLWLHNCRWDHNNINSEIKHLGVSNCPNKRFIVDNLGTNFPQTGQVFSHLMTLKLVEMDSLEQLFQDSSIRCSLPMLQELSISCCPNLTTILTHATVTSIPELRKLGIYSCENVKWLFSYCLASHCPSLVELRIWNCLELESLIGEEEALGDRLLQDKQDRPCVSVICKIPLESLHI</sequence>
<evidence type="ECO:0000256" key="5">
    <source>
        <dbReference type="ARBA" id="ARBA00022821"/>
    </source>
</evidence>
<dbReference type="Gene3D" id="1.10.8.430">
    <property type="entry name" value="Helical domain of apoptotic protease-activating factors"/>
    <property type="match status" value="1"/>
</dbReference>
<keyword evidence="3" id="KW-0677">Repeat</keyword>
<dbReference type="PANTHER" id="PTHR33463:SF105">
    <property type="entry name" value="AND NB-ARC DOMAIN DISEASE RESISTANCE PROTEIN, PUTATIVE-RELATED"/>
    <property type="match status" value="1"/>
</dbReference>
<dbReference type="SUPFAM" id="SSF52058">
    <property type="entry name" value="L domain-like"/>
    <property type="match status" value="1"/>
</dbReference>
<keyword evidence="11" id="KW-1185">Reference proteome</keyword>
<dbReference type="Pfam" id="PF00931">
    <property type="entry name" value="NB-ARC"/>
    <property type="match status" value="1"/>
</dbReference>
<keyword evidence="7" id="KW-0175">Coiled coil</keyword>
<keyword evidence="4" id="KW-0547">Nucleotide-binding</keyword>
<dbReference type="Pfam" id="PF23247">
    <property type="entry name" value="LRR_RPS2"/>
    <property type="match status" value="1"/>
</dbReference>
<comment type="caution">
    <text evidence="10">The sequence shown here is derived from an EMBL/GenBank/DDBJ whole genome shotgun (WGS) entry which is preliminary data.</text>
</comment>
<dbReference type="Gene3D" id="3.40.50.300">
    <property type="entry name" value="P-loop containing nucleotide triphosphate hydrolases"/>
    <property type="match status" value="1"/>
</dbReference>
<dbReference type="InterPro" id="IPR027417">
    <property type="entry name" value="P-loop_NTPase"/>
</dbReference>
<dbReference type="Gene3D" id="1.10.10.10">
    <property type="entry name" value="Winged helix-like DNA-binding domain superfamily/Winged helix DNA-binding domain"/>
    <property type="match status" value="1"/>
</dbReference>
<dbReference type="PANTHER" id="PTHR33463">
    <property type="entry name" value="NB-ARC DOMAIN-CONTAINING PROTEIN-RELATED"/>
    <property type="match status" value="1"/>
</dbReference>
<dbReference type="InterPro" id="IPR036388">
    <property type="entry name" value="WH-like_DNA-bd_sf"/>
</dbReference>
<name>A0AAE1KHV0_9FABA</name>
<reference evidence="10" key="1">
    <citation type="submission" date="2023-10" db="EMBL/GenBank/DDBJ databases">
        <title>Chromosome-level genome of the transformable northern wattle, Acacia crassicarpa.</title>
        <authorList>
            <person name="Massaro I."/>
            <person name="Sinha N.R."/>
            <person name="Poethig S."/>
            <person name="Leichty A.R."/>
        </authorList>
    </citation>
    <scope>NUCLEOTIDE SEQUENCE</scope>
    <source>
        <strain evidence="10">Acra3RX</strain>
        <tissue evidence="10">Leaf</tissue>
    </source>
</reference>
<evidence type="ECO:0000313" key="11">
    <source>
        <dbReference type="Proteomes" id="UP001293593"/>
    </source>
</evidence>
<evidence type="ECO:0008006" key="12">
    <source>
        <dbReference type="Google" id="ProtNLM"/>
    </source>
</evidence>
<gene>
    <name evidence="10" type="ORF">QN277_018580</name>
</gene>
<feature type="domain" description="NB-ARC" evidence="8">
    <location>
        <begin position="164"/>
        <end position="311"/>
    </location>
</feature>
<keyword evidence="2" id="KW-0433">Leucine-rich repeat</keyword>
<evidence type="ECO:0000256" key="1">
    <source>
        <dbReference type="ARBA" id="ARBA00008894"/>
    </source>
</evidence>
<dbReference type="GO" id="GO:0006952">
    <property type="term" value="P:defense response"/>
    <property type="evidence" value="ECO:0007669"/>
    <property type="project" value="UniProtKB-KW"/>
</dbReference>
<keyword evidence="5" id="KW-0611">Plant defense</keyword>
<dbReference type="GO" id="GO:0005524">
    <property type="term" value="F:ATP binding"/>
    <property type="evidence" value="ECO:0007669"/>
    <property type="project" value="UniProtKB-KW"/>
</dbReference>
<evidence type="ECO:0000256" key="3">
    <source>
        <dbReference type="ARBA" id="ARBA00022737"/>
    </source>
</evidence>
<dbReference type="InterPro" id="IPR002182">
    <property type="entry name" value="NB-ARC"/>
</dbReference>